<evidence type="ECO:0000313" key="1">
    <source>
        <dbReference type="EMBL" id="MDQ0008428.1"/>
    </source>
</evidence>
<name>A0ABT9STW0_9GAMM</name>
<protein>
    <submittedName>
        <fullName evidence="1">Uncharacterized protein</fullName>
    </submittedName>
</protein>
<accession>A0ABT9STW0</accession>
<organism evidence="1 2">
    <name type="scientific">Luteibacter jiangsuensis</name>
    <dbReference type="NCBI Taxonomy" id="637577"/>
    <lineage>
        <taxon>Bacteria</taxon>
        <taxon>Pseudomonadati</taxon>
        <taxon>Pseudomonadota</taxon>
        <taxon>Gammaproteobacteria</taxon>
        <taxon>Lysobacterales</taxon>
        <taxon>Rhodanobacteraceae</taxon>
        <taxon>Luteibacter</taxon>
    </lineage>
</organism>
<comment type="caution">
    <text evidence="1">The sequence shown here is derived from an EMBL/GenBank/DDBJ whole genome shotgun (WGS) entry which is preliminary data.</text>
</comment>
<dbReference type="EMBL" id="JAUSSK010000001">
    <property type="protein sequence ID" value="MDQ0008428.1"/>
    <property type="molecule type" value="Genomic_DNA"/>
</dbReference>
<keyword evidence="2" id="KW-1185">Reference proteome</keyword>
<reference evidence="1 2" key="1">
    <citation type="submission" date="2023-07" db="EMBL/GenBank/DDBJ databases">
        <title>Sorghum-associated microbial communities from plants grown in Nebraska, USA.</title>
        <authorList>
            <person name="Schachtman D."/>
        </authorList>
    </citation>
    <scope>NUCLEOTIDE SEQUENCE [LARGE SCALE GENOMIC DNA]</scope>
    <source>
        <strain evidence="1 2">CC60</strain>
    </source>
</reference>
<proteinExistence type="predicted"/>
<dbReference type="Proteomes" id="UP001237737">
    <property type="component" value="Unassembled WGS sequence"/>
</dbReference>
<gene>
    <name evidence="1" type="ORF">J2T07_000587</name>
</gene>
<sequence>MPPLNALMEATGLPVLGRGACRVGTGGAALCHFHQRLGSDGYLHRDRSGEHTPLACSRPWWAFDRRQRRRERSSVRQRGCVQAGPIGDLPRDCTIDDHRVRRLPHRPPLLGKSSGKGAALRPERKALTYPLVSSSSDGWMKRRAFGRCSTEVVYRSSCNDVSPRYRAQHRRQLAVIPRSHGCRPYDARLTPRKGFAVLSGLLRIAKSASSFHATTSLR</sequence>
<evidence type="ECO:0000313" key="2">
    <source>
        <dbReference type="Proteomes" id="UP001237737"/>
    </source>
</evidence>